<dbReference type="InterPro" id="IPR009057">
    <property type="entry name" value="Homeodomain-like_sf"/>
</dbReference>
<dbReference type="SUPFAM" id="SSF46689">
    <property type="entry name" value="Homeodomain-like"/>
    <property type="match status" value="1"/>
</dbReference>
<feature type="domain" description="THAP-type" evidence="6">
    <location>
        <begin position="93"/>
        <end position="154"/>
    </location>
</feature>
<dbReference type="GO" id="GO:0003677">
    <property type="term" value="F:DNA binding"/>
    <property type="evidence" value="ECO:0007669"/>
    <property type="project" value="UniProtKB-KW"/>
</dbReference>
<dbReference type="InterPro" id="IPR052224">
    <property type="entry name" value="THAP_domain_protein"/>
</dbReference>
<name>A0A0K2U3P0_LEPSM</name>
<dbReference type="OrthoDB" id="9996331at2759"/>
<dbReference type="PANTHER" id="PTHR46927">
    <property type="entry name" value="AGAP005574-PA"/>
    <property type="match status" value="1"/>
</dbReference>
<evidence type="ECO:0000256" key="4">
    <source>
        <dbReference type="ARBA" id="ARBA00022833"/>
    </source>
</evidence>
<accession>A0A0K2U3P0</accession>
<organism evidence="7">
    <name type="scientific">Lepeophtheirus salmonis</name>
    <name type="common">Salmon louse</name>
    <name type="synonym">Caligus salmonis</name>
    <dbReference type="NCBI Taxonomy" id="72036"/>
    <lineage>
        <taxon>Eukaryota</taxon>
        <taxon>Metazoa</taxon>
        <taxon>Ecdysozoa</taxon>
        <taxon>Arthropoda</taxon>
        <taxon>Crustacea</taxon>
        <taxon>Multicrustacea</taxon>
        <taxon>Hexanauplia</taxon>
        <taxon>Copepoda</taxon>
        <taxon>Siphonostomatoida</taxon>
        <taxon>Caligidae</taxon>
        <taxon>Lepeophtheirus</taxon>
    </lineage>
</organism>
<evidence type="ECO:0000256" key="5">
    <source>
        <dbReference type="ARBA" id="ARBA00023125"/>
    </source>
</evidence>
<reference evidence="7" key="1">
    <citation type="submission" date="2014-05" db="EMBL/GenBank/DDBJ databases">
        <authorList>
            <person name="Chronopoulou M."/>
        </authorList>
    </citation>
    <scope>NUCLEOTIDE SEQUENCE</scope>
    <source>
        <tissue evidence="7">Whole organism</tissue>
    </source>
</reference>
<evidence type="ECO:0000256" key="2">
    <source>
        <dbReference type="ARBA" id="ARBA00022723"/>
    </source>
</evidence>
<dbReference type="GO" id="GO:0008270">
    <property type="term" value="F:zinc ion binding"/>
    <property type="evidence" value="ECO:0007669"/>
    <property type="project" value="UniProtKB-KW"/>
</dbReference>
<keyword evidence="5" id="KW-0238">DNA-binding</keyword>
<dbReference type="Pfam" id="PF05485">
    <property type="entry name" value="THAP"/>
    <property type="match status" value="1"/>
</dbReference>
<keyword evidence="2" id="KW-0479">Metal-binding</keyword>
<dbReference type="Gene3D" id="1.10.1270.10">
    <property type="entry name" value="TrpR-like"/>
    <property type="match status" value="1"/>
</dbReference>
<dbReference type="PANTHER" id="PTHR46927:SF3">
    <property type="entry name" value="THAP-TYPE DOMAIN-CONTAINING PROTEIN"/>
    <property type="match status" value="1"/>
</dbReference>
<protein>
    <recommendedName>
        <fullName evidence="6">THAP-type domain-containing protein</fullName>
    </recommendedName>
</protein>
<comment type="subcellular location">
    <subcellularLocation>
        <location evidence="1">Nucleus</location>
    </subcellularLocation>
</comment>
<dbReference type="EMBL" id="HACA01015299">
    <property type="protein sequence ID" value="CDW32660.1"/>
    <property type="molecule type" value="Transcribed_RNA"/>
</dbReference>
<evidence type="ECO:0000256" key="1">
    <source>
        <dbReference type="ARBA" id="ARBA00004123"/>
    </source>
</evidence>
<keyword evidence="3" id="KW-0863">Zinc-finger</keyword>
<keyword evidence="4" id="KW-0862">Zinc</keyword>
<evidence type="ECO:0000256" key="3">
    <source>
        <dbReference type="ARBA" id="ARBA00022771"/>
    </source>
</evidence>
<dbReference type="Pfam" id="PF13551">
    <property type="entry name" value="HTH_29"/>
    <property type="match status" value="1"/>
</dbReference>
<proteinExistence type="predicted"/>
<evidence type="ECO:0000313" key="7">
    <source>
        <dbReference type="EMBL" id="CDW32660.1"/>
    </source>
</evidence>
<evidence type="ECO:0000259" key="6">
    <source>
        <dbReference type="Pfam" id="PF05485"/>
    </source>
</evidence>
<dbReference type="AlphaFoldDB" id="A0A0K2U3P0"/>
<dbReference type="InterPro" id="IPR038116">
    <property type="entry name" value="TrpR-like_sf"/>
</dbReference>
<dbReference type="InterPro" id="IPR006612">
    <property type="entry name" value="THAP_Znf"/>
</dbReference>
<dbReference type="GO" id="GO:0005634">
    <property type="term" value="C:nucleus"/>
    <property type="evidence" value="ECO:0007669"/>
    <property type="project" value="UniProtKB-SubCell"/>
</dbReference>
<sequence>METKRLEIASLIHAGFDASDIVKQLGVSRHTIYRVRKRLEDGSSLKDRPRSGRPVKLTPEAAKHALEANPTMSMAEFAKKNSLHRSTVSKVVKAAARGKSKRKDHQPNINSRVCRKHFEPTDYKVERTDPSPHRKIPMNLTRRLLKNDAVPSIFEESPSIRIMNKSTPKSIRTSSSSDIRLQNGKMPLVKTEVFYFKEEAFSSLLDIENTINISSLPPGSHLIIKEDSLLFCFIDDETIPQITQSLKIFDNLTFKLYHQNTIITQDKVKHICKSEKIESVCQIENLLAFVKSLEERDAIVAKSKLEKCIQILNTVECEDNHIKKRIDFIAQQLDLVVIPKKKPVFDFLKPVIK</sequence>